<dbReference type="InterPro" id="IPR001128">
    <property type="entry name" value="Cyt_P450"/>
</dbReference>
<dbReference type="Pfam" id="PF00067">
    <property type="entry name" value="p450"/>
    <property type="match status" value="1"/>
</dbReference>
<dbReference type="EMBL" id="BEZZ01005712">
    <property type="protein sequence ID" value="GCC18028.1"/>
    <property type="molecule type" value="Genomic_DNA"/>
</dbReference>
<dbReference type="PANTHER" id="PTHR24279:SF3">
    <property type="entry name" value="CHOLESTEROL SIDE-CHAIN CLEAVAGE ENZYME, MITOCHONDRIAL"/>
    <property type="match status" value="1"/>
</dbReference>
<dbReference type="PANTHER" id="PTHR24279">
    <property type="entry name" value="CYTOCHROME P450"/>
    <property type="match status" value="1"/>
</dbReference>
<gene>
    <name evidence="23" type="ORF">chiPu_0022054</name>
</gene>
<comment type="caution">
    <text evidence="23">The sequence shown here is derived from an EMBL/GenBank/DDBJ whole genome shotgun (WGS) entry which is preliminary data.</text>
</comment>
<evidence type="ECO:0000256" key="20">
    <source>
        <dbReference type="PIRSR" id="PIRSR602403-1"/>
    </source>
</evidence>
<dbReference type="PRINTS" id="PR00465">
    <property type="entry name" value="EP450IV"/>
</dbReference>
<dbReference type="GO" id="GO:0005506">
    <property type="term" value="F:iron ion binding"/>
    <property type="evidence" value="ECO:0007669"/>
    <property type="project" value="InterPro"/>
</dbReference>
<comment type="pathway">
    <text evidence="2 22">Lipid metabolism; C21-steroid hormone metabolism.</text>
</comment>
<keyword evidence="18 22" id="KW-0753">Steroid metabolism</keyword>
<evidence type="ECO:0000256" key="10">
    <source>
        <dbReference type="ARBA" id="ARBA00022946"/>
    </source>
</evidence>
<evidence type="ECO:0000256" key="6">
    <source>
        <dbReference type="ARBA" id="ARBA00022548"/>
    </source>
</evidence>
<keyword evidence="10 22" id="KW-0809">Transit peptide</keyword>
<dbReference type="GO" id="GO:0005743">
    <property type="term" value="C:mitochondrial inner membrane"/>
    <property type="evidence" value="ECO:0007669"/>
    <property type="project" value="UniProtKB-SubCell"/>
</dbReference>
<dbReference type="InterPro" id="IPR002403">
    <property type="entry name" value="Cyt_P450_E_grp-IV"/>
</dbReference>
<evidence type="ECO:0000256" key="22">
    <source>
        <dbReference type="RuleBase" id="RU364077"/>
    </source>
</evidence>
<dbReference type="OMA" id="ISYHHEE"/>
<keyword evidence="16 22" id="KW-0472">Membrane</keyword>
<evidence type="ECO:0000256" key="16">
    <source>
        <dbReference type="ARBA" id="ARBA00023136"/>
    </source>
</evidence>
<keyword evidence="7 20" id="KW-0349">Heme</keyword>
<dbReference type="GO" id="GO:0006704">
    <property type="term" value="P:glucocorticoid biosynthetic process"/>
    <property type="evidence" value="ECO:0007669"/>
    <property type="project" value="TreeGrafter"/>
</dbReference>
<dbReference type="InterPro" id="IPR050479">
    <property type="entry name" value="CYP11_CYP27_families"/>
</dbReference>
<dbReference type="AlphaFoldDB" id="A0A401RIM3"/>
<dbReference type="STRING" id="137246.A0A401RIM3"/>
<evidence type="ECO:0000256" key="7">
    <source>
        <dbReference type="ARBA" id="ARBA00022617"/>
    </source>
</evidence>
<keyword evidence="6 22" id="KW-0153">Cholesterol metabolism</keyword>
<dbReference type="Gene3D" id="1.10.630.10">
    <property type="entry name" value="Cytochrome P450"/>
    <property type="match status" value="1"/>
</dbReference>
<evidence type="ECO:0000256" key="3">
    <source>
        <dbReference type="ARBA" id="ARBA00010617"/>
    </source>
</evidence>
<evidence type="ECO:0000256" key="19">
    <source>
        <dbReference type="ARBA" id="ARBA00023250"/>
    </source>
</evidence>
<protein>
    <recommendedName>
        <fullName evidence="5 22">Cholesterol side-chain cleavage enzyme, mitochondrial</fullName>
        <ecNumber evidence="4 22">1.14.15.6</ecNumber>
    </recommendedName>
    <alternativeName>
        <fullName evidence="22">Cholesterol desmolase</fullName>
    </alternativeName>
</protein>
<name>A0A401RIM3_CHIPU</name>
<dbReference type="GO" id="GO:0006700">
    <property type="term" value="P:C21-steroid hormone biosynthetic process"/>
    <property type="evidence" value="ECO:0007669"/>
    <property type="project" value="TreeGrafter"/>
</dbReference>
<reference evidence="23 24" key="1">
    <citation type="journal article" date="2018" name="Nat. Ecol. Evol.">
        <title>Shark genomes provide insights into elasmobranch evolution and the origin of vertebrates.</title>
        <authorList>
            <person name="Hara Y"/>
            <person name="Yamaguchi K"/>
            <person name="Onimaru K"/>
            <person name="Kadota M"/>
            <person name="Koyanagi M"/>
            <person name="Keeley SD"/>
            <person name="Tatsumi K"/>
            <person name="Tanaka K"/>
            <person name="Motone F"/>
            <person name="Kageyama Y"/>
            <person name="Nozu R"/>
            <person name="Adachi N"/>
            <person name="Nishimura O"/>
            <person name="Nakagawa R"/>
            <person name="Tanegashima C"/>
            <person name="Kiyatake I"/>
            <person name="Matsumoto R"/>
            <person name="Murakumo K"/>
            <person name="Nishida K"/>
            <person name="Terakita A"/>
            <person name="Kuratani S"/>
            <person name="Sato K"/>
            <person name="Hyodo S Kuraku.S."/>
        </authorList>
    </citation>
    <scope>NUCLEOTIDE SEQUENCE [LARGE SCALE GENOMIC DNA]</scope>
</reference>
<keyword evidence="14 22" id="KW-0443">Lipid metabolism</keyword>
<keyword evidence="13 21" id="KW-0503">Monooxygenase</keyword>
<dbReference type="GO" id="GO:0071375">
    <property type="term" value="P:cellular response to peptide hormone stimulus"/>
    <property type="evidence" value="ECO:0007669"/>
    <property type="project" value="TreeGrafter"/>
</dbReference>
<evidence type="ECO:0000256" key="17">
    <source>
        <dbReference type="ARBA" id="ARBA00023166"/>
    </source>
</evidence>
<organism evidence="23 24">
    <name type="scientific">Chiloscyllium punctatum</name>
    <name type="common">Brownbanded bambooshark</name>
    <name type="synonym">Hemiscyllium punctatum</name>
    <dbReference type="NCBI Taxonomy" id="137246"/>
    <lineage>
        <taxon>Eukaryota</taxon>
        <taxon>Metazoa</taxon>
        <taxon>Chordata</taxon>
        <taxon>Craniata</taxon>
        <taxon>Vertebrata</taxon>
        <taxon>Chondrichthyes</taxon>
        <taxon>Elasmobranchii</taxon>
        <taxon>Galeomorphii</taxon>
        <taxon>Galeoidea</taxon>
        <taxon>Orectolobiformes</taxon>
        <taxon>Hemiscylliidae</taxon>
        <taxon>Chiloscyllium</taxon>
    </lineage>
</organism>
<dbReference type="PROSITE" id="PS00086">
    <property type="entry name" value="CYTOCHROME_P450"/>
    <property type="match status" value="1"/>
</dbReference>
<evidence type="ECO:0000256" key="4">
    <source>
        <dbReference type="ARBA" id="ARBA00012764"/>
    </source>
</evidence>
<evidence type="ECO:0000256" key="1">
    <source>
        <dbReference type="ARBA" id="ARBA00001971"/>
    </source>
</evidence>
<dbReference type="GO" id="GO:0020037">
    <property type="term" value="F:heme binding"/>
    <property type="evidence" value="ECO:0007669"/>
    <property type="project" value="InterPro"/>
</dbReference>
<comment type="cofactor">
    <cofactor evidence="1 20 22">
        <name>heme</name>
        <dbReference type="ChEBI" id="CHEBI:30413"/>
    </cofactor>
</comment>
<feature type="binding site" description="axial binding residue" evidence="20">
    <location>
        <position position="43"/>
    </location>
    <ligand>
        <name>heme</name>
        <dbReference type="ChEBI" id="CHEBI:30413"/>
    </ligand>
    <ligandPart>
        <name>Fe</name>
        <dbReference type="ChEBI" id="CHEBI:18248"/>
    </ligandPart>
</feature>
<keyword evidence="19 22" id="KW-0755">Steroidogenesis</keyword>
<keyword evidence="8 20" id="KW-0479">Metal-binding</keyword>
<dbReference type="GO" id="GO:0008386">
    <property type="term" value="F:cholesterol monooxygenase (side-chain-cleaving) activity"/>
    <property type="evidence" value="ECO:0007669"/>
    <property type="project" value="UniProtKB-EC"/>
</dbReference>
<evidence type="ECO:0000256" key="2">
    <source>
        <dbReference type="ARBA" id="ARBA00005108"/>
    </source>
</evidence>
<evidence type="ECO:0000256" key="11">
    <source>
        <dbReference type="ARBA" id="ARBA00023002"/>
    </source>
</evidence>
<dbReference type="InterPro" id="IPR036396">
    <property type="entry name" value="Cyt_P450_sf"/>
</dbReference>
<evidence type="ECO:0000256" key="9">
    <source>
        <dbReference type="ARBA" id="ARBA00022792"/>
    </source>
</evidence>
<dbReference type="InterPro" id="IPR017972">
    <property type="entry name" value="Cyt_P450_CS"/>
</dbReference>
<evidence type="ECO:0000256" key="14">
    <source>
        <dbReference type="ARBA" id="ARBA00023098"/>
    </source>
</evidence>
<evidence type="ECO:0000256" key="13">
    <source>
        <dbReference type="ARBA" id="ARBA00023033"/>
    </source>
</evidence>
<evidence type="ECO:0000256" key="12">
    <source>
        <dbReference type="ARBA" id="ARBA00023004"/>
    </source>
</evidence>
<comment type="function">
    <text evidence="22">A cytochrome P450 monooxygenase that catalyzes the side-chain hydroxylation and cleavage of cholesterol to pregnenolone, the precursor of most steroid hormones. Catalyzes three sequential oxidation reactions of cholesterol, namely the hydroxylation at C22 followed with the hydroxylation at C20 to yield 20R,22R-hydroxycholesterol that is further cleaved between C20 and C22 to yield the C21-steroid pregnenolone and 4-methylpentanal. Mechanistically, uses molecular oxygen inserting one oxygen atom into a substrate and reducing the second into a water molecule. Two electrons are provided by NADPH via a two-protein mitochondrial transfer system comprising flavoprotein FDXR (adrenodoxin/ferredoxin reductase) and nonheme iron-sulfur protein FDX1 or FDX2 (adrenodoxin/ferredoxin).</text>
</comment>
<evidence type="ECO:0000256" key="5">
    <source>
        <dbReference type="ARBA" id="ARBA00019844"/>
    </source>
</evidence>
<evidence type="ECO:0000256" key="8">
    <source>
        <dbReference type="ARBA" id="ARBA00022723"/>
    </source>
</evidence>
<comment type="subcellular location">
    <subcellularLocation>
        <location evidence="22">Mitochondrion inner membrane</location>
        <topology evidence="22">Peripheral membrane protein</topology>
    </subcellularLocation>
    <text evidence="22">Localizes to the matrix side of the mitochondrion inner membrane.</text>
</comment>
<keyword evidence="15 22" id="KW-0496">Mitochondrion</keyword>
<keyword evidence="9" id="KW-0999">Mitochondrion inner membrane</keyword>
<comment type="similarity">
    <text evidence="3 21">Belongs to the cytochrome P450 family.</text>
</comment>
<evidence type="ECO:0000256" key="15">
    <source>
        <dbReference type="ARBA" id="ARBA00023128"/>
    </source>
</evidence>
<proteinExistence type="inferred from homology"/>
<dbReference type="GO" id="GO:0034650">
    <property type="term" value="P:cortisol metabolic process"/>
    <property type="evidence" value="ECO:0007669"/>
    <property type="project" value="TreeGrafter"/>
</dbReference>
<keyword evidence="11 21" id="KW-0560">Oxidoreductase</keyword>
<dbReference type="OrthoDB" id="3945418at2759"/>
<dbReference type="SUPFAM" id="SSF48264">
    <property type="entry name" value="Cytochrome P450"/>
    <property type="match status" value="1"/>
</dbReference>
<evidence type="ECO:0000313" key="23">
    <source>
        <dbReference type="EMBL" id="GCC18028.1"/>
    </source>
</evidence>
<dbReference type="EC" id="1.14.15.6" evidence="4 22"/>
<evidence type="ECO:0000313" key="24">
    <source>
        <dbReference type="Proteomes" id="UP000287033"/>
    </source>
</evidence>
<sequence>MSYSEQNFPDPHLFKPGRWLREADKHKHHPFSSVPFGFGVRSCIGRRIAELEMQLTLARLLKQFQLKLEPGTKEVPAKSRIVLIPKNPINLQFLDRQ</sequence>
<keyword evidence="12 20" id="KW-0408">Iron</keyword>
<keyword evidence="24" id="KW-1185">Reference proteome</keyword>
<comment type="catalytic activity">
    <reaction evidence="22">
        <text>6 reduced [adrenodoxin] + cholesterol + 3 O2 + 6 H(+) = 4-methylpentanal + pregnenolone + 6 oxidized [adrenodoxin] + 4 H2O</text>
        <dbReference type="Rhea" id="RHEA:35739"/>
        <dbReference type="Rhea" id="RHEA-COMP:9998"/>
        <dbReference type="Rhea" id="RHEA-COMP:9999"/>
        <dbReference type="ChEBI" id="CHEBI:15377"/>
        <dbReference type="ChEBI" id="CHEBI:15378"/>
        <dbReference type="ChEBI" id="CHEBI:15379"/>
        <dbReference type="ChEBI" id="CHEBI:16113"/>
        <dbReference type="ChEBI" id="CHEBI:16581"/>
        <dbReference type="ChEBI" id="CHEBI:17998"/>
        <dbReference type="ChEBI" id="CHEBI:33737"/>
        <dbReference type="ChEBI" id="CHEBI:33738"/>
        <dbReference type="EC" id="1.14.15.6"/>
    </reaction>
</comment>
<dbReference type="Proteomes" id="UP000287033">
    <property type="component" value="Unassembled WGS sequence"/>
</dbReference>
<evidence type="ECO:0000256" key="21">
    <source>
        <dbReference type="RuleBase" id="RU000461"/>
    </source>
</evidence>
<keyword evidence="17 22" id="KW-1207">Sterol metabolism</keyword>
<evidence type="ECO:0000256" key="18">
    <source>
        <dbReference type="ARBA" id="ARBA00023221"/>
    </source>
</evidence>
<accession>A0A401RIM3</accession>
<dbReference type="GO" id="GO:0008203">
    <property type="term" value="P:cholesterol metabolic process"/>
    <property type="evidence" value="ECO:0007669"/>
    <property type="project" value="UniProtKB-KW"/>
</dbReference>